<evidence type="ECO:0000313" key="2">
    <source>
        <dbReference type="Proteomes" id="UP001596166"/>
    </source>
</evidence>
<comment type="caution">
    <text evidence="1">The sequence shown here is derived from an EMBL/GenBank/DDBJ whole genome shotgun (WGS) entry which is preliminary data.</text>
</comment>
<dbReference type="RefSeq" id="WP_376995744.1">
    <property type="nucleotide sequence ID" value="NZ_JBHSLC010000023.1"/>
</dbReference>
<dbReference type="EMBL" id="JBHSLC010000023">
    <property type="protein sequence ID" value="MFC5356162.1"/>
    <property type="molecule type" value="Genomic_DNA"/>
</dbReference>
<evidence type="ECO:0008006" key="3">
    <source>
        <dbReference type="Google" id="ProtNLM"/>
    </source>
</evidence>
<reference evidence="2" key="1">
    <citation type="journal article" date="2019" name="Int. J. Syst. Evol. Microbiol.">
        <title>The Global Catalogue of Microorganisms (GCM) 10K type strain sequencing project: providing services to taxonomists for standard genome sequencing and annotation.</title>
        <authorList>
            <consortium name="The Broad Institute Genomics Platform"/>
            <consortium name="The Broad Institute Genome Sequencing Center for Infectious Disease"/>
            <person name="Wu L."/>
            <person name="Ma J."/>
        </authorList>
    </citation>
    <scope>NUCLEOTIDE SEQUENCE [LARGE SCALE GENOMIC DNA]</scope>
    <source>
        <strain evidence="2">CCUG 58760</strain>
    </source>
</reference>
<accession>A0ABW0G7S0</accession>
<gene>
    <name evidence="1" type="ORF">ACFPMG_14215</name>
</gene>
<protein>
    <recommendedName>
        <fullName evidence="3">Surface antigen domain-containing protein</fullName>
    </recommendedName>
</protein>
<sequence>MSGRVGAVCGGVVFSGVVFGLALAVGLTALSAPAQARSSVFLSFGGPVYPDHPPPYRHFHGYPPPIYRHPVYGPPLYVVPAPPPVVYVQPAPVPAPSPTVVFTEPAPAPIAATPTGPAYTARNGQLCREYQTTVMVGGLAQPGYGTACRQPDGSWRVVN</sequence>
<organism evidence="1 2">
    <name type="scientific">Azospirillum himalayense</name>
    <dbReference type="NCBI Taxonomy" id="654847"/>
    <lineage>
        <taxon>Bacteria</taxon>
        <taxon>Pseudomonadati</taxon>
        <taxon>Pseudomonadota</taxon>
        <taxon>Alphaproteobacteria</taxon>
        <taxon>Rhodospirillales</taxon>
        <taxon>Azospirillaceae</taxon>
        <taxon>Azospirillum</taxon>
    </lineage>
</organism>
<proteinExistence type="predicted"/>
<name>A0ABW0G7S0_9PROT</name>
<keyword evidence="2" id="KW-1185">Reference proteome</keyword>
<evidence type="ECO:0000313" key="1">
    <source>
        <dbReference type="EMBL" id="MFC5356162.1"/>
    </source>
</evidence>
<dbReference type="Proteomes" id="UP001596166">
    <property type="component" value="Unassembled WGS sequence"/>
</dbReference>